<dbReference type="Proteomes" id="UP000289211">
    <property type="component" value="Segment"/>
</dbReference>
<keyword evidence="1" id="KW-0472">Membrane</keyword>
<evidence type="ECO:0000313" key="2">
    <source>
        <dbReference type="EMBL" id="AWN08540.1"/>
    </source>
</evidence>
<gene>
    <name evidence="2" type="ORF">XcP1_038</name>
</gene>
<keyword evidence="1" id="KW-1133">Transmembrane helix</keyword>
<feature type="transmembrane region" description="Helical" evidence="1">
    <location>
        <begin position="67"/>
        <end position="84"/>
    </location>
</feature>
<reference evidence="2 3" key="1">
    <citation type="submission" date="2018-04" db="EMBL/GenBank/DDBJ databases">
        <authorList>
            <person name="Silva F.P."/>
            <person name="Xavier A.S."/>
            <person name="Vidigal P.M.P."/>
            <person name="Alfenas-Zerbini P."/>
        </authorList>
    </citation>
    <scope>NUCLEOTIDE SEQUENCE [LARGE SCALE GENOMIC DNA]</scope>
</reference>
<name>A0A3S7L8M8_9CAUD</name>
<sequence>MFSFLGNLSWPYLAGGILLVIVLVVAALYLAGLGGVVRIVGAVFGFLGDSAQSLREWLRRPGGKMKALRMLGTVAFIITGLIAWRRGEVIADQQVQYINLKTRAEEADKKASADRQVLLSQMSDRDKAISAFMAAADRQKELLDAATRASKDALRAVEAEKKRASASAKKYQSAFDDRPEECKAALSVMEKACPTLENY</sequence>
<keyword evidence="3" id="KW-1185">Reference proteome</keyword>
<organism evidence="2 3">
    <name type="scientific">Xanthomonas phage XcP1</name>
    <dbReference type="NCBI Taxonomy" id="2785027"/>
    <lineage>
        <taxon>Viruses</taxon>
        <taxon>Duplodnaviria</taxon>
        <taxon>Heunggongvirae</taxon>
        <taxon>Uroviricota</taxon>
        <taxon>Caudoviricetes</taxon>
        <taxon>Lindbergviridae</taxon>
        <taxon>Carpasinavirus</taxon>
        <taxon>Carpasinavirus FoX6</taxon>
        <taxon>Carpasinavirus XcP1</taxon>
    </lineage>
</organism>
<accession>A0A3S7L8M8</accession>
<evidence type="ECO:0000256" key="1">
    <source>
        <dbReference type="SAM" id="Phobius"/>
    </source>
</evidence>
<evidence type="ECO:0000313" key="3">
    <source>
        <dbReference type="Proteomes" id="UP000289211"/>
    </source>
</evidence>
<proteinExistence type="predicted"/>
<protein>
    <submittedName>
        <fullName evidence="2">Uncharacterized protein</fullName>
    </submittedName>
</protein>
<keyword evidence="1" id="KW-0812">Transmembrane</keyword>
<dbReference type="EMBL" id="MH191395">
    <property type="protein sequence ID" value="AWN08540.1"/>
    <property type="molecule type" value="Genomic_DNA"/>
</dbReference>
<feature type="transmembrane region" description="Helical" evidence="1">
    <location>
        <begin position="13"/>
        <end position="46"/>
    </location>
</feature>